<protein>
    <submittedName>
        <fullName evidence="3">Prepilin peptidase</fullName>
    </submittedName>
</protein>
<accession>A0A843YXY9</accession>
<dbReference type="OrthoDB" id="5508079at2"/>
<dbReference type="GO" id="GO:0004190">
    <property type="term" value="F:aspartic-type endopeptidase activity"/>
    <property type="evidence" value="ECO:0007669"/>
    <property type="project" value="InterPro"/>
</dbReference>
<dbReference type="Gene3D" id="1.20.120.1220">
    <property type="match status" value="1"/>
</dbReference>
<sequence length="180" mass="19470">MFDAKFSLLVLFLFFCTLIFLYDYLFRRVPNKLLLTAIALQLGCLVLLGKGLNGAGWVSALSGLIAGLAFFLPLYLLRAMAAGDVKFFAVLGLLLGPGTLLPVFLIASLIAAVHSVVIYASRLGIAPKLQLAATRITRCSWYQRMLEKRGNRVGIPYAAYMAVAGAWIAMHSAGVVPGFI</sequence>
<evidence type="ECO:0000256" key="1">
    <source>
        <dbReference type="SAM" id="Phobius"/>
    </source>
</evidence>
<feature type="transmembrane region" description="Helical" evidence="1">
    <location>
        <begin position="88"/>
        <end position="110"/>
    </location>
</feature>
<organism evidence="3 4">
    <name type="scientific">Glaciimonas soli</name>
    <dbReference type="NCBI Taxonomy" id="2590999"/>
    <lineage>
        <taxon>Bacteria</taxon>
        <taxon>Pseudomonadati</taxon>
        <taxon>Pseudomonadota</taxon>
        <taxon>Betaproteobacteria</taxon>
        <taxon>Burkholderiales</taxon>
        <taxon>Oxalobacteraceae</taxon>
        <taxon>Glaciimonas</taxon>
    </lineage>
</organism>
<dbReference type="EMBL" id="WINI01000006">
    <property type="protein sequence ID" value="MQR01406.1"/>
    <property type="molecule type" value="Genomic_DNA"/>
</dbReference>
<dbReference type="GO" id="GO:0016020">
    <property type="term" value="C:membrane"/>
    <property type="evidence" value="ECO:0007669"/>
    <property type="project" value="InterPro"/>
</dbReference>
<feature type="domain" description="Prepilin type IV endopeptidase peptidase" evidence="2">
    <location>
        <begin position="11"/>
        <end position="115"/>
    </location>
</feature>
<dbReference type="AlphaFoldDB" id="A0A843YXY9"/>
<gene>
    <name evidence="3" type="ORF">GEV47_12035</name>
</gene>
<dbReference type="Pfam" id="PF01478">
    <property type="entry name" value="Peptidase_A24"/>
    <property type="match status" value="1"/>
</dbReference>
<name>A0A843YXY9_9BURK</name>
<comment type="caution">
    <text evidence="3">The sequence shown here is derived from an EMBL/GenBank/DDBJ whole genome shotgun (WGS) entry which is preliminary data.</text>
</comment>
<dbReference type="Proteomes" id="UP000451565">
    <property type="component" value="Unassembled WGS sequence"/>
</dbReference>
<evidence type="ECO:0000313" key="3">
    <source>
        <dbReference type="EMBL" id="MQR01406.1"/>
    </source>
</evidence>
<feature type="transmembrane region" description="Helical" evidence="1">
    <location>
        <begin position="55"/>
        <end position="76"/>
    </location>
</feature>
<proteinExistence type="predicted"/>
<keyword evidence="4" id="KW-1185">Reference proteome</keyword>
<keyword evidence="1" id="KW-0812">Transmembrane</keyword>
<dbReference type="InterPro" id="IPR000045">
    <property type="entry name" value="Prepilin_IV_endopep_pep"/>
</dbReference>
<reference evidence="3 4" key="1">
    <citation type="submission" date="2019-10" db="EMBL/GenBank/DDBJ databases">
        <title>Glaciimonas soli sp. nov., a psychrophilic bacterium isolated from the forest soil of a high elevation mountain in Taiwan.</title>
        <authorList>
            <person name="Wang L.-T."/>
            <person name="Shieh W.Y."/>
        </authorList>
    </citation>
    <scope>NUCLEOTIDE SEQUENCE [LARGE SCALE GENOMIC DNA]</scope>
    <source>
        <strain evidence="3 4">GS1</strain>
    </source>
</reference>
<keyword evidence="1" id="KW-1133">Transmembrane helix</keyword>
<evidence type="ECO:0000259" key="2">
    <source>
        <dbReference type="Pfam" id="PF01478"/>
    </source>
</evidence>
<feature type="transmembrane region" description="Helical" evidence="1">
    <location>
        <begin position="157"/>
        <end position="179"/>
    </location>
</feature>
<evidence type="ECO:0000313" key="4">
    <source>
        <dbReference type="Proteomes" id="UP000451565"/>
    </source>
</evidence>
<feature type="transmembrane region" description="Helical" evidence="1">
    <location>
        <begin position="6"/>
        <end position="26"/>
    </location>
</feature>
<dbReference type="RefSeq" id="WP_153235024.1">
    <property type="nucleotide sequence ID" value="NZ_WINI01000006.1"/>
</dbReference>
<keyword evidence="1" id="KW-0472">Membrane</keyword>